<dbReference type="InterPro" id="IPR012675">
    <property type="entry name" value="Beta-grasp_dom_sf"/>
</dbReference>
<dbReference type="GO" id="GO:0004497">
    <property type="term" value="F:monooxygenase activity"/>
    <property type="evidence" value="ECO:0007669"/>
    <property type="project" value="UniProtKB-KW"/>
</dbReference>
<dbReference type="PANTHER" id="PTHR30212">
    <property type="entry name" value="PROTEIN YIIM"/>
    <property type="match status" value="1"/>
</dbReference>
<dbReference type="InterPro" id="IPR017938">
    <property type="entry name" value="Riboflavin_synthase-like_b-brl"/>
</dbReference>
<dbReference type="Proteomes" id="UP001157167">
    <property type="component" value="Unassembled WGS sequence"/>
</dbReference>
<dbReference type="PROSITE" id="PS51085">
    <property type="entry name" value="2FE2S_FER_2"/>
    <property type="match status" value="1"/>
</dbReference>
<dbReference type="RefSeq" id="WP_284189020.1">
    <property type="nucleotide sequence ID" value="NZ_BSPX01000062.1"/>
</dbReference>
<accession>A0ABQ6FE34</accession>
<dbReference type="SUPFAM" id="SSF63380">
    <property type="entry name" value="Riboflavin synthase domain-like"/>
    <property type="match status" value="1"/>
</dbReference>
<dbReference type="InterPro" id="IPR039261">
    <property type="entry name" value="FNR_nucleotide-bd"/>
</dbReference>
<keyword evidence="4" id="KW-1185">Reference proteome</keyword>
<evidence type="ECO:0000313" key="4">
    <source>
        <dbReference type="Proteomes" id="UP001157167"/>
    </source>
</evidence>
<dbReference type="PROSITE" id="PS51384">
    <property type="entry name" value="FAD_FR"/>
    <property type="match status" value="1"/>
</dbReference>
<name>A0ABQ6FE34_9RHOO</name>
<feature type="domain" description="FAD-binding FR-type" evidence="2">
    <location>
        <begin position="2"/>
        <end position="105"/>
    </location>
</feature>
<dbReference type="Gene3D" id="3.40.50.80">
    <property type="entry name" value="Nucleotide-binding domain of ferredoxin-NADP reductase (FNR) module"/>
    <property type="match status" value="1"/>
</dbReference>
<dbReference type="EMBL" id="BSPX01000062">
    <property type="protein sequence ID" value="GLT23842.1"/>
    <property type="molecule type" value="Genomic_DNA"/>
</dbReference>
<evidence type="ECO:0000313" key="3">
    <source>
        <dbReference type="EMBL" id="GLT23842.1"/>
    </source>
</evidence>
<dbReference type="PANTHER" id="PTHR30212:SF2">
    <property type="entry name" value="PROTEIN YIIM"/>
    <property type="match status" value="1"/>
</dbReference>
<dbReference type="Gene3D" id="2.40.30.10">
    <property type="entry name" value="Translation factors"/>
    <property type="match status" value="1"/>
</dbReference>
<dbReference type="SUPFAM" id="SSF52343">
    <property type="entry name" value="Ferredoxin reductase-like, C-terminal NADP-linked domain"/>
    <property type="match status" value="1"/>
</dbReference>
<keyword evidence="3" id="KW-0560">Oxidoreductase</keyword>
<evidence type="ECO:0000259" key="1">
    <source>
        <dbReference type="PROSITE" id="PS51085"/>
    </source>
</evidence>
<gene>
    <name evidence="3" type="primary">vanB</name>
    <name evidence="3" type="ORF">GCM10007933_33130</name>
</gene>
<protein>
    <submittedName>
        <fullName evidence="3">Vanillate monooxygenase oxidoreductase subunit</fullName>
    </submittedName>
</protein>
<reference evidence="4" key="1">
    <citation type="journal article" date="2019" name="Int. J. Syst. Evol. Microbiol.">
        <title>The Global Catalogue of Microorganisms (GCM) 10K type strain sequencing project: providing services to taxonomists for standard genome sequencing and annotation.</title>
        <authorList>
            <consortium name="The Broad Institute Genomics Platform"/>
            <consortium name="The Broad Institute Genome Sequencing Center for Infectious Disease"/>
            <person name="Wu L."/>
            <person name="Ma J."/>
        </authorList>
    </citation>
    <scope>NUCLEOTIDE SEQUENCE [LARGE SCALE GENOMIC DNA]</scope>
    <source>
        <strain evidence="4">NBRC 102407</strain>
    </source>
</reference>
<dbReference type="InterPro" id="IPR001041">
    <property type="entry name" value="2Fe-2S_ferredoxin-type"/>
</dbReference>
<dbReference type="CDD" id="cd06185">
    <property type="entry name" value="PDR_like"/>
    <property type="match status" value="1"/>
</dbReference>
<dbReference type="Pfam" id="PF00111">
    <property type="entry name" value="Fer2"/>
    <property type="match status" value="1"/>
</dbReference>
<dbReference type="Gene3D" id="3.10.20.30">
    <property type="match status" value="1"/>
</dbReference>
<feature type="domain" description="2Fe-2S ferredoxin-type" evidence="1">
    <location>
        <begin position="232"/>
        <end position="319"/>
    </location>
</feature>
<dbReference type="PRINTS" id="PR00409">
    <property type="entry name" value="PHDIOXRDTASE"/>
</dbReference>
<dbReference type="InterPro" id="IPR006058">
    <property type="entry name" value="2Fe2S_fd_BS"/>
</dbReference>
<keyword evidence="3" id="KW-0503">Monooxygenase</keyword>
<dbReference type="PROSITE" id="PS00197">
    <property type="entry name" value="2FE2S_FER_1"/>
    <property type="match status" value="1"/>
</dbReference>
<dbReference type="CDD" id="cd00207">
    <property type="entry name" value="fer2"/>
    <property type="match status" value="1"/>
</dbReference>
<dbReference type="InterPro" id="IPR036010">
    <property type="entry name" value="2Fe-2S_ferredoxin-like_sf"/>
</dbReference>
<proteinExistence type="predicted"/>
<sequence>MSEETLNVVVRRRQEQGNGVLVLDLASTDGRELPPFEAGAHVDVHLADGLVRQYSLAGSPAERGTYRLGILRDPASRGGSVAAHAQLHEGTQLRIGLPRNHFPLAMDARHTVLLGGGIGVTPMIAMAWALFGAGKDFELHYCGRSRSATAFIDELAASPFADRVHLHFDDEAPEQRLDLATVLGGPKAGTHVYTCGPSGFMEWVIGEAKRLGVPEAQIHKEYFQATTDTAGAAFEVVAKKSGKTVQVADGQSIVDALATVGIKVTVSCEQGVCGTCLCTVLEGEPDHRDVFLTDDEKADNDQILLCCSRARSPKLVLDI</sequence>
<comment type="caution">
    <text evidence="3">The sequence shown here is derived from an EMBL/GenBank/DDBJ whole genome shotgun (WGS) entry which is preliminary data.</text>
</comment>
<dbReference type="SUPFAM" id="SSF54292">
    <property type="entry name" value="2Fe-2S ferredoxin-like"/>
    <property type="match status" value="1"/>
</dbReference>
<organism evidence="3 4">
    <name type="scientific">Zoogloea oryzae</name>
    <dbReference type="NCBI Taxonomy" id="310767"/>
    <lineage>
        <taxon>Bacteria</taxon>
        <taxon>Pseudomonadati</taxon>
        <taxon>Pseudomonadota</taxon>
        <taxon>Betaproteobacteria</taxon>
        <taxon>Rhodocyclales</taxon>
        <taxon>Zoogloeaceae</taxon>
        <taxon>Zoogloea</taxon>
    </lineage>
</organism>
<evidence type="ECO:0000259" key="2">
    <source>
        <dbReference type="PROSITE" id="PS51384"/>
    </source>
</evidence>
<dbReference type="InterPro" id="IPR052353">
    <property type="entry name" value="Benzoxazolinone_Detox_Enz"/>
</dbReference>
<dbReference type="InterPro" id="IPR017927">
    <property type="entry name" value="FAD-bd_FR_type"/>
</dbReference>